<evidence type="ECO:0000313" key="2">
    <source>
        <dbReference type="EMBL" id="EFE75657.2"/>
    </source>
</evidence>
<protein>
    <submittedName>
        <fullName evidence="2">Predicted protein</fullName>
    </submittedName>
</protein>
<gene>
    <name evidence="2" type="ORF">SSGG_03024</name>
</gene>
<organism evidence="2 3">
    <name type="scientific">Streptomyces filamentosus NRRL 15998</name>
    <dbReference type="NCBI Taxonomy" id="457431"/>
    <lineage>
        <taxon>Bacteria</taxon>
        <taxon>Bacillati</taxon>
        <taxon>Actinomycetota</taxon>
        <taxon>Actinomycetes</taxon>
        <taxon>Kitasatosporales</taxon>
        <taxon>Streptomycetaceae</taxon>
        <taxon>Streptomyces</taxon>
    </lineage>
</organism>
<dbReference type="AlphaFoldDB" id="D6APG1"/>
<dbReference type="Proteomes" id="UP000003986">
    <property type="component" value="Unassembled WGS sequence"/>
</dbReference>
<evidence type="ECO:0000256" key="1">
    <source>
        <dbReference type="SAM" id="MobiDB-lite"/>
    </source>
</evidence>
<accession>D6APG1</accession>
<name>D6APG1_STRFL</name>
<reference evidence="3" key="2">
    <citation type="submission" date="2008-12" db="EMBL/GenBank/DDBJ databases">
        <title>Annotation of Streptomyces roseosporus strain NRRL 15998.</title>
        <authorList>
            <consortium name="The Broad Institute Genome Sequencing Platform"/>
            <consortium name="Broad Institute Microbial Sequencing Center"/>
            <person name="Fischbach M."/>
            <person name="Ward D."/>
            <person name="Young S."/>
            <person name="Kodira C.D."/>
            <person name="Zeng Q."/>
            <person name="Koehrsen M."/>
            <person name="Godfrey P."/>
            <person name="Alvarado L."/>
            <person name="Berlin A.M."/>
            <person name="Borenstein D."/>
            <person name="Chen Z."/>
            <person name="Engels R."/>
            <person name="Freedman E."/>
            <person name="Gellesch M."/>
            <person name="Goldberg J."/>
            <person name="Griggs A."/>
            <person name="Gujja S."/>
            <person name="Heiman D.I."/>
            <person name="Hepburn T.A."/>
            <person name="Howarth C."/>
            <person name="Jen D."/>
            <person name="Larson L."/>
            <person name="Lewis B."/>
            <person name="Mehta T."/>
            <person name="Park D."/>
            <person name="Pearson M."/>
            <person name="Roberts A."/>
            <person name="Saif S."/>
            <person name="Shea T.D."/>
            <person name="Shenoy N."/>
            <person name="Sisk P."/>
            <person name="Stolte C."/>
            <person name="Sykes S.N."/>
            <person name="Walk T."/>
            <person name="White J."/>
            <person name="Yandava C."/>
            <person name="Straight P."/>
            <person name="Clardy J."/>
            <person name="Hung D."/>
            <person name="Kolter R."/>
            <person name="Mekalanos J."/>
            <person name="Walker S."/>
            <person name="Walsh C.T."/>
            <person name="Wieland B.L.C."/>
            <person name="Ilzarbe M."/>
            <person name="Galagan J."/>
            <person name="Nusbaum C."/>
            <person name="Birren B."/>
        </authorList>
    </citation>
    <scope>NUCLEOTIDE SEQUENCE [LARGE SCALE GENOMIC DNA]</scope>
    <source>
        <strain evidence="3">NRRL 15998</strain>
    </source>
</reference>
<dbReference type="EMBL" id="DS999644">
    <property type="protein sequence ID" value="EFE75657.2"/>
    <property type="molecule type" value="Genomic_DNA"/>
</dbReference>
<sequence>MSPCRHAVRGGGPSRARRSRRAIMGESLKTFVGGTEVEVPNSIPDIRATLPEERREEFDLAINEAGVHEIQAVMRHWMLEAVPDPEAEKILDRLARDEAERRSVA</sequence>
<feature type="region of interest" description="Disordered" evidence="1">
    <location>
        <begin position="1"/>
        <end position="21"/>
    </location>
</feature>
<evidence type="ECO:0000313" key="3">
    <source>
        <dbReference type="Proteomes" id="UP000003986"/>
    </source>
</evidence>
<proteinExistence type="predicted"/>
<reference evidence="3" key="1">
    <citation type="submission" date="2008-10" db="EMBL/GenBank/DDBJ databases">
        <authorList>
            <person name="Molnar K."/>
        </authorList>
    </citation>
    <scope>NUCLEOTIDE SEQUENCE [LARGE SCALE GENOMIC DNA]</scope>
    <source>
        <strain evidence="3">NRRL 15998</strain>
    </source>
</reference>